<accession>A0A9P5NCU1</accession>
<keyword evidence="4" id="KW-0456">Lyase</keyword>
<dbReference type="PANTHER" id="PTHR33337">
    <property type="entry name" value="GFA DOMAIN-CONTAINING PROTEIN"/>
    <property type="match status" value="1"/>
</dbReference>
<evidence type="ECO:0000256" key="4">
    <source>
        <dbReference type="ARBA" id="ARBA00023239"/>
    </source>
</evidence>
<evidence type="ECO:0000313" key="7">
    <source>
        <dbReference type="Proteomes" id="UP000724874"/>
    </source>
</evidence>
<dbReference type="GO" id="GO:0016846">
    <property type="term" value="F:carbon-sulfur lyase activity"/>
    <property type="evidence" value="ECO:0007669"/>
    <property type="project" value="InterPro"/>
</dbReference>
<dbReference type="GO" id="GO:0046872">
    <property type="term" value="F:metal ion binding"/>
    <property type="evidence" value="ECO:0007669"/>
    <property type="project" value="UniProtKB-KW"/>
</dbReference>
<name>A0A9P5NCU1_GYMJU</name>
<dbReference type="Proteomes" id="UP000724874">
    <property type="component" value="Unassembled WGS sequence"/>
</dbReference>
<sequence>MTTTLVNVTCHCGTNKFKVAFHTSSLPIASDLCHCNTCRHSTGLMFIHTAPIINAPLASDASPDDMAGKPENLQHLKAYSKPSGRLTRDSDSWSVYTGILEQPQGIVQVGAHRFVESTIDGGFANHYPVVSGIELPRYKSMKEDGETLPFDWKAPKLLKAQETLFKANATLSAYCDCKSINLTLLRETTITKPKPNVCKWSTRHQLDLLDRVNIIDTYTSLPVVLDPKEGETRTPGLAQYESSPGIFRESCATCGAKVFYWTRNRKGGDILDVGAGLLDQEQEGSRADRWFAWADKVPHPDNPVDKMVLDDLRMD</sequence>
<evidence type="ECO:0000256" key="1">
    <source>
        <dbReference type="ARBA" id="ARBA00005495"/>
    </source>
</evidence>
<dbReference type="EMBL" id="JADNYJ010000122">
    <property type="protein sequence ID" value="KAF8882519.1"/>
    <property type="molecule type" value="Genomic_DNA"/>
</dbReference>
<evidence type="ECO:0000313" key="6">
    <source>
        <dbReference type="EMBL" id="KAF8882519.1"/>
    </source>
</evidence>
<protein>
    <recommendedName>
        <fullName evidence="5">CENP-V/GFA domain-containing protein</fullName>
    </recommendedName>
</protein>
<dbReference type="InterPro" id="IPR011057">
    <property type="entry name" value="Mss4-like_sf"/>
</dbReference>
<evidence type="ECO:0000259" key="5">
    <source>
        <dbReference type="Pfam" id="PF04828"/>
    </source>
</evidence>
<keyword evidence="7" id="KW-1185">Reference proteome</keyword>
<gene>
    <name evidence="6" type="ORF">CPB84DRAFT_1750890</name>
</gene>
<dbReference type="AlphaFoldDB" id="A0A9P5NCU1"/>
<organism evidence="6 7">
    <name type="scientific">Gymnopilus junonius</name>
    <name type="common">Spectacular rustgill mushroom</name>
    <name type="synonym">Gymnopilus spectabilis subsp. junonius</name>
    <dbReference type="NCBI Taxonomy" id="109634"/>
    <lineage>
        <taxon>Eukaryota</taxon>
        <taxon>Fungi</taxon>
        <taxon>Dikarya</taxon>
        <taxon>Basidiomycota</taxon>
        <taxon>Agaricomycotina</taxon>
        <taxon>Agaricomycetes</taxon>
        <taxon>Agaricomycetidae</taxon>
        <taxon>Agaricales</taxon>
        <taxon>Agaricineae</taxon>
        <taxon>Hymenogastraceae</taxon>
        <taxon>Gymnopilus</taxon>
    </lineage>
</organism>
<dbReference type="OrthoDB" id="5422068at2759"/>
<comment type="similarity">
    <text evidence="1">Belongs to the Gfa family.</text>
</comment>
<dbReference type="PANTHER" id="PTHR33337:SF31">
    <property type="entry name" value="DUF636 DOMAIN PROTEIN (AFU_ORTHOLOGUE AFUA_2G12650)"/>
    <property type="match status" value="1"/>
</dbReference>
<feature type="domain" description="CENP-V/GFA" evidence="5">
    <location>
        <begin position="7"/>
        <end position="52"/>
    </location>
</feature>
<proteinExistence type="inferred from homology"/>
<evidence type="ECO:0000256" key="3">
    <source>
        <dbReference type="ARBA" id="ARBA00022833"/>
    </source>
</evidence>
<dbReference type="Gene3D" id="3.90.1590.10">
    <property type="entry name" value="glutathione-dependent formaldehyde- activating enzyme (gfa)"/>
    <property type="match status" value="2"/>
</dbReference>
<dbReference type="Pfam" id="PF04828">
    <property type="entry name" value="GFA"/>
    <property type="match status" value="1"/>
</dbReference>
<dbReference type="SUPFAM" id="SSF51316">
    <property type="entry name" value="Mss4-like"/>
    <property type="match status" value="2"/>
</dbReference>
<dbReference type="InterPro" id="IPR006913">
    <property type="entry name" value="CENP-V/GFA"/>
</dbReference>
<keyword evidence="3" id="KW-0862">Zinc</keyword>
<reference evidence="6" key="1">
    <citation type="submission" date="2020-11" db="EMBL/GenBank/DDBJ databases">
        <authorList>
            <consortium name="DOE Joint Genome Institute"/>
            <person name="Ahrendt S."/>
            <person name="Riley R."/>
            <person name="Andreopoulos W."/>
            <person name="LaButti K."/>
            <person name="Pangilinan J."/>
            <person name="Ruiz-duenas F.J."/>
            <person name="Barrasa J.M."/>
            <person name="Sanchez-Garcia M."/>
            <person name="Camarero S."/>
            <person name="Miyauchi S."/>
            <person name="Serrano A."/>
            <person name="Linde D."/>
            <person name="Babiker R."/>
            <person name="Drula E."/>
            <person name="Ayuso-Fernandez I."/>
            <person name="Pacheco R."/>
            <person name="Padilla G."/>
            <person name="Ferreira P."/>
            <person name="Barriuso J."/>
            <person name="Kellner H."/>
            <person name="Castanera R."/>
            <person name="Alfaro M."/>
            <person name="Ramirez L."/>
            <person name="Pisabarro A.G."/>
            <person name="Kuo A."/>
            <person name="Tritt A."/>
            <person name="Lipzen A."/>
            <person name="He G."/>
            <person name="Yan M."/>
            <person name="Ng V."/>
            <person name="Cullen D."/>
            <person name="Martin F."/>
            <person name="Rosso M.-N."/>
            <person name="Henrissat B."/>
            <person name="Hibbett D."/>
            <person name="Martinez A.T."/>
            <person name="Grigoriev I.V."/>
        </authorList>
    </citation>
    <scope>NUCLEOTIDE SEQUENCE</scope>
    <source>
        <strain evidence="6">AH 44721</strain>
    </source>
</reference>
<evidence type="ECO:0000256" key="2">
    <source>
        <dbReference type="ARBA" id="ARBA00022723"/>
    </source>
</evidence>
<comment type="caution">
    <text evidence="6">The sequence shown here is derived from an EMBL/GenBank/DDBJ whole genome shotgun (WGS) entry which is preliminary data.</text>
</comment>
<keyword evidence="2" id="KW-0479">Metal-binding</keyword>